<comment type="caution">
    <text evidence="1">The sequence shown here is derived from an EMBL/GenBank/DDBJ whole genome shotgun (WGS) entry which is preliminary data.</text>
</comment>
<dbReference type="AlphaFoldDB" id="A0A2L2XE24"/>
<evidence type="ECO:0000313" key="2">
    <source>
        <dbReference type="Proteomes" id="UP000239549"/>
    </source>
</evidence>
<organism evidence="1 2">
    <name type="scientific">Desulfocucumis palustris</name>
    <dbReference type="NCBI Taxonomy" id="1898651"/>
    <lineage>
        <taxon>Bacteria</taxon>
        <taxon>Bacillati</taxon>
        <taxon>Bacillota</taxon>
        <taxon>Clostridia</taxon>
        <taxon>Eubacteriales</taxon>
        <taxon>Desulfocucumaceae</taxon>
        <taxon>Desulfocucumis</taxon>
    </lineage>
</organism>
<sequence>MPTFDARNSSGNPLIAGVGTEAGLEPNNTGFTLKLYDLDNNPVTSNATVRWPAIIPDSDGEAQVKWEWLLNI</sequence>
<dbReference type="Proteomes" id="UP000239549">
    <property type="component" value="Unassembled WGS sequence"/>
</dbReference>
<keyword evidence="2" id="KW-1185">Reference proteome</keyword>
<gene>
    <name evidence="1" type="ORF">DCCM_0272</name>
</gene>
<protein>
    <submittedName>
        <fullName evidence="1">Uncharacterized protein</fullName>
    </submittedName>
</protein>
<evidence type="ECO:0000313" key="1">
    <source>
        <dbReference type="EMBL" id="GBF32081.1"/>
    </source>
</evidence>
<proteinExistence type="predicted"/>
<accession>A0A2L2XE24</accession>
<reference evidence="2" key="1">
    <citation type="submission" date="2018-02" db="EMBL/GenBank/DDBJ databases">
        <title>Genome sequence of Desulfocucumis palustris strain NAW-5.</title>
        <authorList>
            <person name="Watanabe M."/>
            <person name="Kojima H."/>
            <person name="Fukui M."/>
        </authorList>
    </citation>
    <scope>NUCLEOTIDE SEQUENCE [LARGE SCALE GENOMIC DNA]</scope>
    <source>
        <strain evidence="2">NAW-5</strain>
    </source>
</reference>
<dbReference type="EMBL" id="BFAV01000018">
    <property type="protein sequence ID" value="GBF32081.1"/>
    <property type="molecule type" value="Genomic_DNA"/>
</dbReference>
<name>A0A2L2XE24_9FIRM</name>